<name>A0A1H5U2S5_NITMU</name>
<gene>
    <name evidence="1" type="ORF">SAMN05216403_10642</name>
</gene>
<evidence type="ECO:0000313" key="2">
    <source>
        <dbReference type="Proteomes" id="UP000236751"/>
    </source>
</evidence>
<reference evidence="1 2" key="1">
    <citation type="submission" date="2016-10" db="EMBL/GenBank/DDBJ databases">
        <authorList>
            <person name="de Groot N.N."/>
        </authorList>
    </citation>
    <scope>NUCLEOTIDE SEQUENCE [LARGE SCALE GENOMIC DNA]</scope>
    <source>
        <strain evidence="1 2">Nl13</strain>
    </source>
</reference>
<evidence type="ECO:0000313" key="1">
    <source>
        <dbReference type="EMBL" id="SEF69395.1"/>
    </source>
</evidence>
<protein>
    <submittedName>
        <fullName evidence="1">Uncharacterized protein</fullName>
    </submittedName>
</protein>
<dbReference type="Proteomes" id="UP000236751">
    <property type="component" value="Unassembled WGS sequence"/>
</dbReference>
<proteinExistence type="predicted"/>
<organism evidence="1 2">
    <name type="scientific">Nitrosospira multiformis (strain ATCC 25196 / NCIMB 11849 / C 71)</name>
    <dbReference type="NCBI Taxonomy" id="323848"/>
    <lineage>
        <taxon>Bacteria</taxon>
        <taxon>Pseudomonadati</taxon>
        <taxon>Pseudomonadota</taxon>
        <taxon>Betaproteobacteria</taxon>
        <taxon>Nitrosomonadales</taxon>
        <taxon>Nitrosomonadaceae</taxon>
        <taxon>Nitrosospira</taxon>
    </lineage>
</organism>
<dbReference type="EMBL" id="FNVK01000006">
    <property type="protein sequence ID" value="SEF69395.1"/>
    <property type="molecule type" value="Genomic_DNA"/>
</dbReference>
<accession>A0A1H5U2S5</accession>
<dbReference type="AlphaFoldDB" id="A0A1H5U2S5"/>
<sequence>MTAGLCRLAVEKAKEEGGRRMRARFHCQDLLLHVSPKSVASILKPKRFDAIISKK</sequence>